<gene>
    <name evidence="2" type="ORF">NDU88_001452</name>
</gene>
<feature type="region of interest" description="Disordered" evidence="1">
    <location>
        <begin position="60"/>
        <end position="93"/>
    </location>
</feature>
<comment type="caution">
    <text evidence="2">The sequence shown here is derived from an EMBL/GenBank/DDBJ whole genome shotgun (WGS) entry which is preliminary data.</text>
</comment>
<reference evidence="2" key="1">
    <citation type="journal article" date="2022" name="bioRxiv">
        <title>Sequencing and chromosome-scale assembly of the giantPleurodeles waltlgenome.</title>
        <authorList>
            <person name="Brown T."/>
            <person name="Elewa A."/>
            <person name="Iarovenko S."/>
            <person name="Subramanian E."/>
            <person name="Araus A.J."/>
            <person name="Petzold A."/>
            <person name="Susuki M."/>
            <person name="Suzuki K.-i.T."/>
            <person name="Hayashi T."/>
            <person name="Toyoda A."/>
            <person name="Oliveira C."/>
            <person name="Osipova E."/>
            <person name="Leigh N.D."/>
            <person name="Simon A."/>
            <person name="Yun M.H."/>
        </authorList>
    </citation>
    <scope>NUCLEOTIDE SEQUENCE</scope>
    <source>
        <strain evidence="2">20211129_DDA</strain>
        <tissue evidence="2">Liver</tissue>
    </source>
</reference>
<feature type="compositionally biased region" description="Basic and acidic residues" evidence="1">
    <location>
        <begin position="69"/>
        <end position="83"/>
    </location>
</feature>
<evidence type="ECO:0000256" key="1">
    <source>
        <dbReference type="SAM" id="MobiDB-lite"/>
    </source>
</evidence>
<accession>A0AAV7MKJ6</accession>
<sequence length="93" mass="9874">MLTLVALSPKGRTGSGAIVEEGHKSWPWRLRVDILRATAENVRNGAHPLPGKVIVKPALLPSDGIPGSPEEKVQVKGGEERAKTGTVGHNKSH</sequence>
<evidence type="ECO:0000313" key="2">
    <source>
        <dbReference type="EMBL" id="KAJ1104037.1"/>
    </source>
</evidence>
<dbReference type="Proteomes" id="UP001066276">
    <property type="component" value="Chromosome 9"/>
</dbReference>
<protein>
    <submittedName>
        <fullName evidence="2">Uncharacterized protein</fullName>
    </submittedName>
</protein>
<dbReference type="EMBL" id="JANPWB010000013">
    <property type="protein sequence ID" value="KAJ1104037.1"/>
    <property type="molecule type" value="Genomic_DNA"/>
</dbReference>
<evidence type="ECO:0000313" key="3">
    <source>
        <dbReference type="Proteomes" id="UP001066276"/>
    </source>
</evidence>
<name>A0AAV7MKJ6_PLEWA</name>
<proteinExistence type="predicted"/>
<dbReference type="AlphaFoldDB" id="A0AAV7MKJ6"/>
<organism evidence="2 3">
    <name type="scientific">Pleurodeles waltl</name>
    <name type="common">Iberian ribbed newt</name>
    <dbReference type="NCBI Taxonomy" id="8319"/>
    <lineage>
        <taxon>Eukaryota</taxon>
        <taxon>Metazoa</taxon>
        <taxon>Chordata</taxon>
        <taxon>Craniata</taxon>
        <taxon>Vertebrata</taxon>
        <taxon>Euteleostomi</taxon>
        <taxon>Amphibia</taxon>
        <taxon>Batrachia</taxon>
        <taxon>Caudata</taxon>
        <taxon>Salamandroidea</taxon>
        <taxon>Salamandridae</taxon>
        <taxon>Pleurodelinae</taxon>
        <taxon>Pleurodeles</taxon>
    </lineage>
</organism>
<keyword evidence="3" id="KW-1185">Reference proteome</keyword>